<protein>
    <submittedName>
        <fullName evidence="11">General substrate transporter</fullName>
    </submittedName>
</protein>
<dbReference type="FunFam" id="1.20.1250.20:FF:000134">
    <property type="entry name" value="MFS sugar transporter protein"/>
    <property type="match status" value="1"/>
</dbReference>
<evidence type="ECO:0000313" key="11">
    <source>
        <dbReference type="EMBL" id="OCK79698.1"/>
    </source>
</evidence>
<dbReference type="AlphaFoldDB" id="A0A8E2JEP2"/>
<dbReference type="Proteomes" id="UP000250266">
    <property type="component" value="Unassembled WGS sequence"/>
</dbReference>
<feature type="transmembrane region" description="Helical" evidence="9">
    <location>
        <begin position="81"/>
        <end position="105"/>
    </location>
</feature>
<evidence type="ECO:0000256" key="3">
    <source>
        <dbReference type="ARBA" id="ARBA00022448"/>
    </source>
</evidence>
<reference evidence="11 12" key="1">
    <citation type="journal article" date="2016" name="Nat. Commun.">
        <title>Ectomycorrhizal ecology is imprinted in the genome of the dominant symbiotic fungus Cenococcum geophilum.</title>
        <authorList>
            <consortium name="DOE Joint Genome Institute"/>
            <person name="Peter M."/>
            <person name="Kohler A."/>
            <person name="Ohm R.A."/>
            <person name="Kuo A."/>
            <person name="Krutzmann J."/>
            <person name="Morin E."/>
            <person name="Arend M."/>
            <person name="Barry K.W."/>
            <person name="Binder M."/>
            <person name="Choi C."/>
            <person name="Clum A."/>
            <person name="Copeland A."/>
            <person name="Grisel N."/>
            <person name="Haridas S."/>
            <person name="Kipfer T."/>
            <person name="LaButti K."/>
            <person name="Lindquist E."/>
            <person name="Lipzen A."/>
            <person name="Maire R."/>
            <person name="Meier B."/>
            <person name="Mihaltcheva S."/>
            <person name="Molinier V."/>
            <person name="Murat C."/>
            <person name="Poggeler S."/>
            <person name="Quandt C.A."/>
            <person name="Sperisen C."/>
            <person name="Tritt A."/>
            <person name="Tisserant E."/>
            <person name="Crous P.W."/>
            <person name="Henrissat B."/>
            <person name="Nehls U."/>
            <person name="Egli S."/>
            <person name="Spatafora J.W."/>
            <person name="Grigoriev I.V."/>
            <person name="Martin F.M."/>
        </authorList>
    </citation>
    <scope>NUCLEOTIDE SEQUENCE [LARGE SCALE GENOMIC DNA]</scope>
    <source>
        <strain evidence="11 12">CBS 459.81</strain>
    </source>
</reference>
<name>A0A8E2JEP2_9PEZI</name>
<evidence type="ECO:0000256" key="5">
    <source>
        <dbReference type="ARBA" id="ARBA00022989"/>
    </source>
</evidence>
<evidence type="ECO:0000256" key="9">
    <source>
        <dbReference type="SAM" id="Phobius"/>
    </source>
</evidence>
<feature type="transmembrane region" description="Helical" evidence="9">
    <location>
        <begin position="326"/>
        <end position="347"/>
    </location>
</feature>
<feature type="transmembrane region" description="Helical" evidence="9">
    <location>
        <begin position="261"/>
        <end position="283"/>
    </location>
</feature>
<dbReference type="InterPro" id="IPR005828">
    <property type="entry name" value="MFS_sugar_transport-like"/>
</dbReference>
<dbReference type="SUPFAM" id="SSF103473">
    <property type="entry name" value="MFS general substrate transporter"/>
    <property type="match status" value="1"/>
</dbReference>
<keyword evidence="12" id="KW-1185">Reference proteome</keyword>
<organism evidence="11 12">
    <name type="scientific">Lepidopterella palustris CBS 459.81</name>
    <dbReference type="NCBI Taxonomy" id="1314670"/>
    <lineage>
        <taxon>Eukaryota</taxon>
        <taxon>Fungi</taxon>
        <taxon>Dikarya</taxon>
        <taxon>Ascomycota</taxon>
        <taxon>Pezizomycotina</taxon>
        <taxon>Dothideomycetes</taxon>
        <taxon>Pleosporomycetidae</taxon>
        <taxon>Mytilinidiales</taxon>
        <taxon>Argynnaceae</taxon>
        <taxon>Lepidopterella</taxon>
    </lineage>
</organism>
<dbReference type="OrthoDB" id="5399138at2759"/>
<dbReference type="InterPro" id="IPR005829">
    <property type="entry name" value="Sugar_transporter_CS"/>
</dbReference>
<dbReference type="EMBL" id="KV744992">
    <property type="protein sequence ID" value="OCK79698.1"/>
    <property type="molecule type" value="Genomic_DNA"/>
</dbReference>
<keyword evidence="6 9" id="KW-0472">Membrane</keyword>
<evidence type="ECO:0000313" key="12">
    <source>
        <dbReference type="Proteomes" id="UP000250266"/>
    </source>
</evidence>
<feature type="transmembrane region" description="Helical" evidence="9">
    <location>
        <begin position="111"/>
        <end position="132"/>
    </location>
</feature>
<evidence type="ECO:0000259" key="10">
    <source>
        <dbReference type="PROSITE" id="PS50850"/>
    </source>
</evidence>
<keyword evidence="4 9" id="KW-0812">Transmembrane</keyword>
<feature type="region of interest" description="Disordered" evidence="8">
    <location>
        <begin position="482"/>
        <end position="514"/>
    </location>
</feature>
<evidence type="ECO:0000256" key="4">
    <source>
        <dbReference type="ARBA" id="ARBA00022692"/>
    </source>
</evidence>
<dbReference type="InterPro" id="IPR050360">
    <property type="entry name" value="MFS_Sugar_Transporters"/>
</dbReference>
<dbReference type="Pfam" id="PF00083">
    <property type="entry name" value="Sugar_tr"/>
    <property type="match status" value="1"/>
</dbReference>
<dbReference type="PROSITE" id="PS50850">
    <property type="entry name" value="MFS"/>
    <property type="match status" value="1"/>
</dbReference>
<dbReference type="PROSITE" id="PS00216">
    <property type="entry name" value="SUGAR_TRANSPORT_1"/>
    <property type="match status" value="1"/>
</dbReference>
<dbReference type="GO" id="GO:0005351">
    <property type="term" value="F:carbohydrate:proton symporter activity"/>
    <property type="evidence" value="ECO:0007669"/>
    <property type="project" value="TreeGrafter"/>
</dbReference>
<comment type="subcellular location">
    <subcellularLocation>
        <location evidence="1">Membrane</location>
        <topology evidence="1">Multi-pass membrane protein</topology>
    </subcellularLocation>
</comment>
<feature type="transmembrane region" description="Helical" evidence="9">
    <location>
        <begin position="55"/>
        <end position="74"/>
    </location>
</feature>
<feature type="domain" description="Major facilitator superfamily (MFS) profile" evidence="10">
    <location>
        <begin position="17"/>
        <end position="449"/>
    </location>
</feature>
<evidence type="ECO:0000256" key="1">
    <source>
        <dbReference type="ARBA" id="ARBA00004141"/>
    </source>
</evidence>
<dbReference type="InterPro" id="IPR020846">
    <property type="entry name" value="MFS_dom"/>
</dbReference>
<proteinExistence type="inferred from homology"/>
<feature type="transmembrane region" description="Helical" evidence="9">
    <location>
        <begin position="180"/>
        <end position="197"/>
    </location>
</feature>
<feature type="transmembrane region" description="Helical" evidence="9">
    <location>
        <begin position="395"/>
        <end position="418"/>
    </location>
</feature>
<dbReference type="InterPro" id="IPR003663">
    <property type="entry name" value="Sugar/inositol_transpt"/>
</dbReference>
<gene>
    <name evidence="11" type="ORF">K432DRAFT_354418</name>
</gene>
<feature type="transmembrane region" description="Helical" evidence="9">
    <location>
        <begin position="295"/>
        <end position="319"/>
    </location>
</feature>
<dbReference type="PANTHER" id="PTHR48022:SF2">
    <property type="entry name" value="PLASTIDIC GLUCOSE TRANSPORTER 4"/>
    <property type="match status" value="1"/>
</dbReference>
<accession>A0A8E2JEP2</accession>
<evidence type="ECO:0000256" key="6">
    <source>
        <dbReference type="ARBA" id="ARBA00023136"/>
    </source>
</evidence>
<evidence type="ECO:0000256" key="8">
    <source>
        <dbReference type="SAM" id="MobiDB-lite"/>
    </source>
</evidence>
<keyword evidence="5 9" id="KW-1133">Transmembrane helix</keyword>
<dbReference type="NCBIfam" id="TIGR00879">
    <property type="entry name" value="SP"/>
    <property type="match status" value="1"/>
</dbReference>
<sequence length="541" mass="58438">MASLLKRIKKPPGYVIASSLVSIGGILNGFDMGAIGAITEMQYFLDTFGKPTPLMRGFTVSIIMLTGAFPSFFAGQLADRYGYLVIVMAGALVFTLGAVLQGAAYHLPMFILGRAICGFGEGLWLSNIYSRYVTEISPSARRGILVSISQFGTAFGICAGYFSCYGSVHIASTMSWRLPYVVQASLAILLAVSCYFLPTSPRWLMLHGKREKALKELDRLNISRTEAEKDILSFNDQVRAPPSTLEGFLVIFRRRYRARTILALFILGMVQLSGIDGVLYYAPTLFAQAGIPSQSASFLASGVSSVLMLAISIPAVLYADRMGRRTSVIAGGSGLSFCMLVIGALYASNSVHKTGLARWVVVVLIFAFALTYSFTWAVVAKMYASEIQPARTRAAANCVAQGLNFFCNWLVAFATPIFLAKSAFGAYFLFGFLILGTVVVLGLYMPETRGRSLEDIQSAFHHRPVMRSWIHQLRRFFSRSGVSPLSSESEGSGRSSLGMRVMSGGNGVEAGEGESVSIERLDLDEGAGAGTGVQAKEGIAK</sequence>
<feature type="transmembrane region" description="Helical" evidence="9">
    <location>
        <begin position="12"/>
        <end position="35"/>
    </location>
</feature>
<evidence type="ECO:0000256" key="7">
    <source>
        <dbReference type="RuleBase" id="RU003346"/>
    </source>
</evidence>
<keyword evidence="3 7" id="KW-0813">Transport</keyword>
<dbReference type="PANTHER" id="PTHR48022">
    <property type="entry name" value="PLASTIDIC GLUCOSE TRANSPORTER 4"/>
    <property type="match status" value="1"/>
</dbReference>
<dbReference type="InterPro" id="IPR036259">
    <property type="entry name" value="MFS_trans_sf"/>
</dbReference>
<feature type="compositionally biased region" description="Low complexity" evidence="8">
    <location>
        <begin position="482"/>
        <end position="498"/>
    </location>
</feature>
<feature type="transmembrane region" description="Helical" evidence="9">
    <location>
        <begin position="424"/>
        <end position="444"/>
    </location>
</feature>
<dbReference type="Gene3D" id="1.20.1250.20">
    <property type="entry name" value="MFS general substrate transporter like domains"/>
    <property type="match status" value="1"/>
</dbReference>
<feature type="transmembrane region" description="Helical" evidence="9">
    <location>
        <begin position="359"/>
        <end position="383"/>
    </location>
</feature>
<feature type="transmembrane region" description="Helical" evidence="9">
    <location>
        <begin position="144"/>
        <end position="168"/>
    </location>
</feature>
<dbReference type="GO" id="GO:0016020">
    <property type="term" value="C:membrane"/>
    <property type="evidence" value="ECO:0007669"/>
    <property type="project" value="UniProtKB-SubCell"/>
</dbReference>
<evidence type="ECO:0000256" key="2">
    <source>
        <dbReference type="ARBA" id="ARBA00010992"/>
    </source>
</evidence>
<comment type="similarity">
    <text evidence="2 7">Belongs to the major facilitator superfamily. Sugar transporter (TC 2.A.1.1) family.</text>
</comment>
<dbReference type="PRINTS" id="PR00171">
    <property type="entry name" value="SUGRTRNSPORT"/>
</dbReference>